<accession>A0A6V8NMX7</accession>
<evidence type="ECO:0000313" key="3">
    <source>
        <dbReference type="Proteomes" id="UP000574717"/>
    </source>
</evidence>
<keyword evidence="1" id="KW-0560">Oxidoreductase</keyword>
<dbReference type="AlphaFoldDB" id="A0A6V8NMX7"/>
<dbReference type="GO" id="GO:0016491">
    <property type="term" value="F:oxidoreductase activity"/>
    <property type="evidence" value="ECO:0007669"/>
    <property type="project" value="UniProtKB-KW"/>
</dbReference>
<dbReference type="Gene3D" id="3.40.50.700">
    <property type="entry name" value="NADH:ubiquinone oxidoreductase-like, 20kDa subunit"/>
    <property type="match status" value="1"/>
</dbReference>
<proteinExistence type="predicted"/>
<dbReference type="EMBL" id="BLRU01000577">
    <property type="protein sequence ID" value="GFP20641.1"/>
    <property type="molecule type" value="Genomic_DNA"/>
</dbReference>
<sequence>PMGMPEAVIIGERNGKRLNAWQLITAVAEAARVGVVVGKCACFGGPSKGNPNPTDTKGVWEVVQKKTGNQSARMPVTP</sequence>
<dbReference type="InterPro" id="IPR037024">
    <property type="entry name" value="NiFe_Hase_small_N_sf"/>
</dbReference>
<gene>
    <name evidence="2" type="ORF">HKBW3S03_02144</name>
</gene>
<name>A0A6V8NMX7_9ACTN</name>
<comment type="caution">
    <text evidence="2">The sequence shown here is derived from an EMBL/GenBank/DDBJ whole genome shotgun (WGS) entry which is preliminary data.</text>
</comment>
<reference evidence="2 3" key="1">
    <citation type="journal article" date="2020" name="Front. Microbiol.">
        <title>Single-cell genomics of novel Actinobacteria with the Wood-Ljungdahl pathway discovered in a serpentinizing system.</title>
        <authorList>
            <person name="Merino N."/>
            <person name="Kawai M."/>
            <person name="Boyd E.S."/>
            <person name="Colman D.R."/>
            <person name="McGlynn S.E."/>
            <person name="Nealson K.H."/>
            <person name="Kurokawa K."/>
            <person name="Hongoh Y."/>
        </authorList>
    </citation>
    <scope>NUCLEOTIDE SEQUENCE [LARGE SCALE GENOMIC DNA]</scope>
    <source>
        <strain evidence="2 3">S03</strain>
    </source>
</reference>
<dbReference type="SUPFAM" id="SSF56770">
    <property type="entry name" value="HydA/Nqo6-like"/>
    <property type="match status" value="1"/>
</dbReference>
<organism evidence="2 3">
    <name type="scientific">Candidatus Hakubella thermalkaliphila</name>
    <dbReference type="NCBI Taxonomy" id="2754717"/>
    <lineage>
        <taxon>Bacteria</taxon>
        <taxon>Bacillati</taxon>
        <taxon>Actinomycetota</taxon>
        <taxon>Actinomycetota incertae sedis</taxon>
        <taxon>Candidatus Hakubellales</taxon>
        <taxon>Candidatus Hakubellaceae</taxon>
        <taxon>Candidatus Hakubella</taxon>
    </lineage>
</organism>
<evidence type="ECO:0000313" key="2">
    <source>
        <dbReference type="EMBL" id="GFP20641.1"/>
    </source>
</evidence>
<evidence type="ECO:0000256" key="1">
    <source>
        <dbReference type="ARBA" id="ARBA00023002"/>
    </source>
</evidence>
<dbReference type="Proteomes" id="UP000574717">
    <property type="component" value="Unassembled WGS sequence"/>
</dbReference>
<protein>
    <submittedName>
        <fullName evidence="2">Uncharacterized protein</fullName>
    </submittedName>
</protein>
<feature type="non-terminal residue" evidence="2">
    <location>
        <position position="1"/>
    </location>
</feature>